<gene>
    <name evidence="13" type="ORF">ACFPM7_04545</name>
</gene>
<feature type="transmembrane region" description="Helical" evidence="11">
    <location>
        <begin position="80"/>
        <end position="102"/>
    </location>
</feature>
<keyword evidence="11" id="KW-0812">Transmembrane</keyword>
<evidence type="ECO:0000256" key="9">
    <source>
        <dbReference type="SAM" id="Coils"/>
    </source>
</evidence>
<protein>
    <recommendedName>
        <fullName evidence="2">histidine kinase</fullName>
        <ecNumber evidence="2">2.7.13.3</ecNumber>
    </recommendedName>
</protein>
<comment type="caution">
    <text evidence="13">The sequence shown here is derived from an EMBL/GenBank/DDBJ whole genome shotgun (WGS) entry which is preliminary data.</text>
</comment>
<dbReference type="EC" id="2.7.13.3" evidence="2"/>
<evidence type="ECO:0000256" key="11">
    <source>
        <dbReference type="SAM" id="Phobius"/>
    </source>
</evidence>
<dbReference type="PANTHER" id="PTHR24421:SF10">
    <property type="entry name" value="NITRATE_NITRITE SENSOR PROTEIN NARQ"/>
    <property type="match status" value="1"/>
</dbReference>
<comment type="catalytic activity">
    <reaction evidence="1">
        <text>ATP + protein L-histidine = ADP + protein N-phospho-L-histidine.</text>
        <dbReference type="EC" id="2.7.13.3"/>
    </reaction>
</comment>
<sequence length="424" mass="44896">MEQTTRPWQTPAWHAVVTFGFGSLLFSVDFPLVVVNAFFTAPDAVRLLVLGAICALQLLRERAPVAALLAAQPLVALDAAMGLSLPALLAAGDLVYASVLYGSRRASRVLLYGAFGFVAVAAAIGLTIGKDMRESTLFFLATAPLPLLPVWWATNVRRQREAADAERARADQLSHIADLERARADSQARIAELDRDAAVHAARAAMARDLHDVIAGHISAVAIQSEALLSRTPGDPETTRTVLTSVRENSVAALTEMRAMIGFLRSPTPDARTAPARLRDLETLVVSARAAGLDVHTTTDLPTPLPAAVDLSAYRIVQEALTNAIKHGGNHAEVTVRQTGPHLLVQVVNDIPSPSSPSFSPSRTPSPSPSLPTSPTPSVGPTPPRTGTGLLTMTERATAIGGHLAAGPHSGRWHVRADLPLTEP</sequence>
<dbReference type="EMBL" id="JBHSKF010000002">
    <property type="protein sequence ID" value="MFC5286310.1"/>
    <property type="molecule type" value="Genomic_DNA"/>
</dbReference>
<evidence type="ECO:0000256" key="8">
    <source>
        <dbReference type="ARBA" id="ARBA00023012"/>
    </source>
</evidence>
<dbReference type="CDD" id="cd16917">
    <property type="entry name" value="HATPase_UhpB-NarQ-NarX-like"/>
    <property type="match status" value="1"/>
</dbReference>
<dbReference type="Proteomes" id="UP001596157">
    <property type="component" value="Unassembled WGS sequence"/>
</dbReference>
<dbReference type="RefSeq" id="WP_378244132.1">
    <property type="nucleotide sequence ID" value="NZ_JBHSKF010000002.1"/>
</dbReference>
<keyword evidence="6 13" id="KW-0418">Kinase</keyword>
<evidence type="ECO:0000313" key="14">
    <source>
        <dbReference type="Proteomes" id="UP001596157"/>
    </source>
</evidence>
<dbReference type="InterPro" id="IPR050482">
    <property type="entry name" value="Sensor_HK_TwoCompSys"/>
</dbReference>
<feature type="coiled-coil region" evidence="9">
    <location>
        <begin position="162"/>
        <end position="196"/>
    </location>
</feature>
<dbReference type="InterPro" id="IPR011712">
    <property type="entry name" value="Sig_transdc_His_kin_sub3_dim/P"/>
</dbReference>
<dbReference type="InterPro" id="IPR036890">
    <property type="entry name" value="HATPase_C_sf"/>
</dbReference>
<keyword evidence="11" id="KW-1133">Transmembrane helix</keyword>
<keyword evidence="3" id="KW-0597">Phosphoprotein</keyword>
<dbReference type="PANTHER" id="PTHR24421">
    <property type="entry name" value="NITRATE/NITRITE SENSOR PROTEIN NARX-RELATED"/>
    <property type="match status" value="1"/>
</dbReference>
<keyword evidence="8" id="KW-0902">Two-component regulatory system</keyword>
<dbReference type="Gene3D" id="3.30.565.10">
    <property type="entry name" value="Histidine kinase-like ATPase, C-terminal domain"/>
    <property type="match status" value="1"/>
</dbReference>
<keyword evidence="11" id="KW-0472">Membrane</keyword>
<keyword evidence="4" id="KW-0808">Transferase</keyword>
<keyword evidence="9" id="KW-0175">Coiled coil</keyword>
<dbReference type="SUPFAM" id="SSF55874">
    <property type="entry name" value="ATPase domain of HSP90 chaperone/DNA topoisomerase II/histidine kinase"/>
    <property type="match status" value="1"/>
</dbReference>
<proteinExistence type="predicted"/>
<evidence type="ECO:0000256" key="7">
    <source>
        <dbReference type="ARBA" id="ARBA00022840"/>
    </source>
</evidence>
<feature type="compositionally biased region" description="Pro residues" evidence="10">
    <location>
        <begin position="364"/>
        <end position="384"/>
    </location>
</feature>
<evidence type="ECO:0000256" key="6">
    <source>
        <dbReference type="ARBA" id="ARBA00022777"/>
    </source>
</evidence>
<feature type="region of interest" description="Disordered" evidence="10">
    <location>
        <begin position="349"/>
        <end position="424"/>
    </location>
</feature>
<keyword evidence="14" id="KW-1185">Reference proteome</keyword>
<dbReference type="GO" id="GO:0016301">
    <property type="term" value="F:kinase activity"/>
    <property type="evidence" value="ECO:0007669"/>
    <property type="project" value="UniProtKB-KW"/>
</dbReference>
<organism evidence="13 14">
    <name type="scientific">Actinokineospora guangxiensis</name>
    <dbReference type="NCBI Taxonomy" id="1490288"/>
    <lineage>
        <taxon>Bacteria</taxon>
        <taxon>Bacillati</taxon>
        <taxon>Actinomycetota</taxon>
        <taxon>Actinomycetes</taxon>
        <taxon>Pseudonocardiales</taxon>
        <taxon>Pseudonocardiaceae</taxon>
        <taxon>Actinokineospora</taxon>
    </lineage>
</organism>
<evidence type="ECO:0000256" key="2">
    <source>
        <dbReference type="ARBA" id="ARBA00012438"/>
    </source>
</evidence>
<evidence type="ECO:0000256" key="10">
    <source>
        <dbReference type="SAM" id="MobiDB-lite"/>
    </source>
</evidence>
<evidence type="ECO:0000259" key="12">
    <source>
        <dbReference type="Pfam" id="PF07730"/>
    </source>
</evidence>
<feature type="compositionally biased region" description="Low complexity" evidence="10">
    <location>
        <begin position="352"/>
        <end position="363"/>
    </location>
</feature>
<evidence type="ECO:0000256" key="4">
    <source>
        <dbReference type="ARBA" id="ARBA00022679"/>
    </source>
</evidence>
<keyword evidence="5" id="KW-0547">Nucleotide-binding</keyword>
<evidence type="ECO:0000256" key="1">
    <source>
        <dbReference type="ARBA" id="ARBA00000085"/>
    </source>
</evidence>
<dbReference type="Gene3D" id="1.20.5.1930">
    <property type="match status" value="1"/>
</dbReference>
<keyword evidence="7" id="KW-0067">ATP-binding</keyword>
<feature type="domain" description="Signal transduction histidine kinase subgroup 3 dimerisation and phosphoacceptor" evidence="12">
    <location>
        <begin position="203"/>
        <end position="267"/>
    </location>
</feature>
<evidence type="ECO:0000256" key="5">
    <source>
        <dbReference type="ARBA" id="ARBA00022741"/>
    </source>
</evidence>
<evidence type="ECO:0000256" key="3">
    <source>
        <dbReference type="ARBA" id="ARBA00022553"/>
    </source>
</evidence>
<dbReference type="Pfam" id="PF07730">
    <property type="entry name" value="HisKA_3"/>
    <property type="match status" value="1"/>
</dbReference>
<feature type="transmembrane region" description="Helical" evidence="11">
    <location>
        <begin position="12"/>
        <end position="32"/>
    </location>
</feature>
<accession>A0ABW0EL75</accession>
<reference evidence="14" key="1">
    <citation type="journal article" date="2019" name="Int. J. Syst. Evol. Microbiol.">
        <title>The Global Catalogue of Microorganisms (GCM) 10K type strain sequencing project: providing services to taxonomists for standard genome sequencing and annotation.</title>
        <authorList>
            <consortium name="The Broad Institute Genomics Platform"/>
            <consortium name="The Broad Institute Genome Sequencing Center for Infectious Disease"/>
            <person name="Wu L."/>
            <person name="Ma J."/>
        </authorList>
    </citation>
    <scope>NUCLEOTIDE SEQUENCE [LARGE SCALE GENOMIC DNA]</scope>
    <source>
        <strain evidence="14">CCUG 59778</strain>
    </source>
</reference>
<evidence type="ECO:0000313" key="13">
    <source>
        <dbReference type="EMBL" id="MFC5286310.1"/>
    </source>
</evidence>
<feature type="transmembrane region" description="Helical" evidence="11">
    <location>
        <begin position="109"/>
        <end position="129"/>
    </location>
</feature>
<name>A0ABW0EL75_9PSEU</name>